<accession>A0A855UHB9</accession>
<organism evidence="1 2">
    <name type="scientific">Enterococcus faecalis</name>
    <name type="common">Streptococcus faecalis</name>
    <dbReference type="NCBI Taxonomy" id="1351"/>
    <lineage>
        <taxon>Bacteria</taxon>
        <taxon>Bacillati</taxon>
        <taxon>Bacillota</taxon>
        <taxon>Bacilli</taxon>
        <taxon>Lactobacillales</taxon>
        <taxon>Enterococcaceae</taxon>
        <taxon>Enterococcus</taxon>
    </lineage>
</organism>
<proteinExistence type="predicted"/>
<reference evidence="1 2" key="1">
    <citation type="submission" date="2018-04" db="EMBL/GenBank/DDBJ databases">
        <authorList>
            <person name="Van Tyne D."/>
        </authorList>
    </citation>
    <scope>NUCLEOTIDE SEQUENCE [LARGE SCALE GENOMIC DNA]</scope>
    <source>
        <strain evidence="1 2">B2535</strain>
    </source>
</reference>
<evidence type="ECO:0000313" key="1">
    <source>
        <dbReference type="EMBL" id="PTN77548.1"/>
    </source>
</evidence>
<dbReference type="EMBL" id="PZZH01000001">
    <property type="protein sequence ID" value="PTN77548.1"/>
    <property type="molecule type" value="Genomic_DNA"/>
</dbReference>
<gene>
    <name evidence="1" type="ORF">DAI13_07245</name>
</gene>
<protein>
    <submittedName>
        <fullName evidence="1">Uncharacterized protein</fullName>
    </submittedName>
</protein>
<comment type="caution">
    <text evidence="1">The sequence shown here is derived from an EMBL/GenBank/DDBJ whole genome shotgun (WGS) entry which is preliminary data.</text>
</comment>
<name>A0A855UHB9_ENTFL</name>
<dbReference type="AlphaFoldDB" id="A0A855UHB9"/>
<dbReference type="Proteomes" id="UP000244140">
    <property type="component" value="Unassembled WGS sequence"/>
</dbReference>
<evidence type="ECO:0000313" key="2">
    <source>
        <dbReference type="Proteomes" id="UP000244140"/>
    </source>
</evidence>
<dbReference type="RefSeq" id="WP_002405802.1">
    <property type="nucleotide sequence ID" value="NZ_CABGJJ010000001.1"/>
</dbReference>
<sequence>MDNESNKLIMSKRFEEWFKNATENCAERELYATALIARMDWLVDPIISKSYRYDLTTELNQNHSSAWYDVATEICNKRKETVIRAILEDNIEIEGD</sequence>